<sequence>MKITAMNIYGFGQLENIIIENLNEFQVFFGENEAGKSTIMAFIHSILFGFPTKQQSELRYEPKHGTKYGGNIRIYLEGQGFAVIERVKGKAAGDVKVVMDNGIIGGEELLKELLESFDKNLFQAIFSFNIHGLQNIHQMKGEELGKYLFSAGTLGTEQLAKAEAALQKELDIRFKPGGKKPELNEKLQELHEVNQELKKAAAKNKEYETLAARKESLRQEIANLHEQLTTLQVNTAKLSEWKRIESSVKQEKWIENELAELGEVQFPVRGMERLEKLNQLILPYKAELNSLAERIEKVKLEIADLEPNEGLLENEPAILMLLDQMPVYDQFKLELGQYEQRMADCDAELSNIKARLHLPLQDQDFQAINTNMYMKSQVETTVKQSRKLAEAKEELDERYEEEKNALEMIEKEVLLTEDLCLPDQDRMLLEKQVHGNDKRGLEEELKGIKEKIHFHQSSLDQEQAAKSRIKLQFITLELILLGLILYGLLTKQWVLMILGLGGCLAFAVYMLQSLKHAKEKQLIQQLDGLQEKEKQISEKLQSAEYVDLSEATEELKIDNQRREKLQLLKLKLKQQQSQFEKVISKFEEWEIASSQHKETLLTISRELKIPHNLADAFLEEAFKQIEKFKEILWERDKLIAKVDKANQQQSQIAGGIQEYGKRFLPEKDLGLHKTAFLLRTKLKEELEKRIKNQERKNKLAGMEADRQGKSQELEQLEAEYALLLQSANTDTEQQFYELGKKAEKRSELMAALDNIRSQLNYSSLSEGERESFLTIHNWDELITDGLDESKRLQARLKELQEEQAKVKYELQVLEEGGVYSDILHHYIQKKFELEEAAKEWAVYSLAQNILTETIEKYKNEHLPRMLERAEEFLSFLTNGRHHRIHLHPLGTGFLVEREDRTLFEANELSQATTEQLYVSIRLALATTLYEKYRFPIIIDDSFVNFDIGRTERVIALIKTLEQNQILFFTCHQHLLQFFPKENVLFLEKGAVQIIS</sequence>
<dbReference type="RefSeq" id="WP_213116693.1">
    <property type="nucleotide sequence ID" value="NZ_JAGYPF010000001.1"/>
</dbReference>
<comment type="caution">
    <text evidence="4">The sequence shown here is derived from an EMBL/GenBank/DDBJ whole genome shotgun (WGS) entry which is preliminary data.</text>
</comment>
<dbReference type="Pfam" id="PF13514">
    <property type="entry name" value="AAA_27"/>
    <property type="match status" value="1"/>
</dbReference>
<keyword evidence="2" id="KW-0472">Membrane</keyword>
<name>A0A942U787_9BACI</name>
<evidence type="ECO:0000256" key="1">
    <source>
        <dbReference type="SAM" id="Coils"/>
    </source>
</evidence>
<keyword evidence="5" id="KW-1185">Reference proteome</keyword>
<feature type="coiled-coil region" evidence="1">
    <location>
        <begin position="328"/>
        <end position="355"/>
    </location>
</feature>
<feature type="domain" description="YhaN AAA" evidence="3">
    <location>
        <begin position="1"/>
        <end position="207"/>
    </location>
</feature>
<reference evidence="4" key="1">
    <citation type="submission" date="2021-05" db="EMBL/GenBank/DDBJ databases">
        <title>Novel Bacillus species.</title>
        <authorList>
            <person name="Liu G."/>
        </authorList>
    </citation>
    <scope>NUCLEOTIDE SEQUENCE</scope>
    <source>
        <strain evidence="4">FJAT-49825</strain>
    </source>
</reference>
<dbReference type="InterPro" id="IPR027417">
    <property type="entry name" value="P-loop_NTPase"/>
</dbReference>
<organism evidence="4 5">
    <name type="scientific">Neobacillus rhizophilus</name>
    <dbReference type="NCBI Taxonomy" id="2833579"/>
    <lineage>
        <taxon>Bacteria</taxon>
        <taxon>Bacillati</taxon>
        <taxon>Bacillota</taxon>
        <taxon>Bacilli</taxon>
        <taxon>Bacillales</taxon>
        <taxon>Bacillaceae</taxon>
        <taxon>Neobacillus</taxon>
    </lineage>
</organism>
<dbReference type="AlphaFoldDB" id="A0A942U787"/>
<feature type="coiled-coil region" evidence="1">
    <location>
        <begin position="519"/>
        <end position="568"/>
    </location>
</feature>
<proteinExistence type="predicted"/>
<feature type="transmembrane region" description="Helical" evidence="2">
    <location>
        <begin position="469"/>
        <end position="487"/>
    </location>
</feature>
<dbReference type="SUPFAM" id="SSF52540">
    <property type="entry name" value="P-loop containing nucleoside triphosphate hydrolases"/>
    <property type="match status" value="1"/>
</dbReference>
<evidence type="ECO:0000259" key="3">
    <source>
        <dbReference type="Pfam" id="PF13514"/>
    </source>
</evidence>
<keyword evidence="2" id="KW-1133">Transmembrane helix</keyword>
<dbReference type="EMBL" id="JAGYPF010000001">
    <property type="protein sequence ID" value="MBS4212229.1"/>
    <property type="molecule type" value="Genomic_DNA"/>
</dbReference>
<dbReference type="InterPro" id="IPR038734">
    <property type="entry name" value="YhaN_AAA"/>
</dbReference>
<evidence type="ECO:0000313" key="4">
    <source>
        <dbReference type="EMBL" id="MBS4212229.1"/>
    </source>
</evidence>
<keyword evidence="2" id="KW-0812">Transmembrane</keyword>
<feature type="transmembrane region" description="Helical" evidence="2">
    <location>
        <begin position="493"/>
        <end position="511"/>
    </location>
</feature>
<dbReference type="PANTHER" id="PTHR41259:SF1">
    <property type="entry name" value="DOUBLE-STRAND BREAK REPAIR RAD50 ATPASE, PUTATIVE-RELATED"/>
    <property type="match status" value="1"/>
</dbReference>
<feature type="coiled-coil region" evidence="1">
    <location>
        <begin position="782"/>
        <end position="816"/>
    </location>
</feature>
<evidence type="ECO:0000256" key="2">
    <source>
        <dbReference type="SAM" id="Phobius"/>
    </source>
</evidence>
<dbReference type="PANTHER" id="PTHR41259">
    <property type="entry name" value="DOUBLE-STRAND BREAK REPAIR RAD50 ATPASE, PUTATIVE-RELATED"/>
    <property type="match status" value="1"/>
</dbReference>
<dbReference type="Proteomes" id="UP000679749">
    <property type="component" value="Unassembled WGS sequence"/>
</dbReference>
<evidence type="ECO:0000313" key="5">
    <source>
        <dbReference type="Proteomes" id="UP000679749"/>
    </source>
</evidence>
<keyword evidence="1" id="KW-0175">Coiled coil</keyword>
<protein>
    <submittedName>
        <fullName evidence="4">AAA family ATPase</fullName>
    </submittedName>
</protein>
<accession>A0A942U787</accession>
<gene>
    <name evidence="4" type="ORF">KHA99_07115</name>
</gene>
<feature type="coiled-coil region" evidence="1">
    <location>
        <begin position="683"/>
        <end position="733"/>
    </location>
</feature>
<feature type="coiled-coil region" evidence="1">
    <location>
        <begin position="382"/>
        <end position="412"/>
    </location>
</feature>
<feature type="coiled-coil region" evidence="1">
    <location>
        <begin position="180"/>
        <end position="234"/>
    </location>
</feature>
<dbReference type="Gene3D" id="3.40.50.300">
    <property type="entry name" value="P-loop containing nucleotide triphosphate hydrolases"/>
    <property type="match status" value="2"/>
</dbReference>